<keyword evidence="3" id="KW-1185">Reference proteome</keyword>
<dbReference type="AlphaFoldDB" id="A0A0S4MWA0"/>
<reference evidence="3" key="1">
    <citation type="submission" date="2015-11" db="EMBL/GenBank/DDBJ databases">
        <authorList>
            <person name="Varghese N."/>
        </authorList>
    </citation>
    <scope>NUCLEOTIDE SEQUENCE [LARGE SCALE GENOMIC DNA]</scope>
</reference>
<evidence type="ECO:0000256" key="1">
    <source>
        <dbReference type="SAM" id="Phobius"/>
    </source>
</evidence>
<protein>
    <submittedName>
        <fullName evidence="2">Uncharacterized protein</fullName>
    </submittedName>
</protein>
<sequence length="67" mass="7758">MVKNISLWVKQGQRYIPKEQIKILVNYQASPVVKKYAEEKFLAFLCSGVEVGLYSVLAFKCIVNRFM</sequence>
<keyword evidence="1" id="KW-1133">Transmembrane helix</keyword>
<dbReference type="EMBL" id="FAOO01000004">
    <property type="protein sequence ID" value="CUU03264.1"/>
    <property type="molecule type" value="Genomic_DNA"/>
</dbReference>
<dbReference type="Proteomes" id="UP000320623">
    <property type="component" value="Unassembled WGS sequence"/>
</dbReference>
<dbReference type="STRING" id="1643428.GCA_001442855_00671"/>
<organism evidence="2 3">
    <name type="scientific">Candidatus Thermokryptus mobilis</name>
    <dbReference type="NCBI Taxonomy" id="1643428"/>
    <lineage>
        <taxon>Bacteria</taxon>
        <taxon>Pseudomonadati</taxon>
        <taxon>Candidatus Kryptoniota</taxon>
        <taxon>Candidatus Thermokryptus</taxon>
    </lineage>
</organism>
<evidence type="ECO:0000313" key="2">
    <source>
        <dbReference type="EMBL" id="CUU03264.1"/>
    </source>
</evidence>
<keyword evidence="1" id="KW-0812">Transmembrane</keyword>
<gene>
    <name evidence="2" type="ORF">JGI1_00690</name>
</gene>
<dbReference type="RefSeq" id="WP_140944480.1">
    <property type="nucleotide sequence ID" value="NZ_FAOO01000004.1"/>
</dbReference>
<accession>A0A0S4MWA0</accession>
<proteinExistence type="predicted"/>
<name>A0A0S4MWA0_9BACT</name>
<keyword evidence="1" id="KW-0472">Membrane</keyword>
<evidence type="ECO:0000313" key="3">
    <source>
        <dbReference type="Proteomes" id="UP000320623"/>
    </source>
</evidence>
<feature type="transmembrane region" description="Helical" evidence="1">
    <location>
        <begin position="41"/>
        <end position="63"/>
    </location>
</feature>